<evidence type="ECO:0000313" key="1">
    <source>
        <dbReference type="EMBL" id="CAD7087243.1"/>
    </source>
</evidence>
<name>A0A7R8UUI4_HERIL</name>
<dbReference type="Proteomes" id="UP000594454">
    <property type="component" value="Chromosome 4"/>
</dbReference>
<dbReference type="OrthoDB" id="6664669at2759"/>
<reference evidence="1 2" key="1">
    <citation type="submission" date="2020-11" db="EMBL/GenBank/DDBJ databases">
        <authorList>
            <person name="Wallbank WR R."/>
            <person name="Pardo Diaz C."/>
            <person name="Kozak K."/>
            <person name="Martin S."/>
            <person name="Jiggins C."/>
            <person name="Moest M."/>
            <person name="Warren A I."/>
            <person name="Generalovic N T."/>
            <person name="Byers J.R.P. K."/>
            <person name="Montejo-Kovacevich G."/>
            <person name="Yen C E."/>
        </authorList>
    </citation>
    <scope>NUCLEOTIDE SEQUENCE [LARGE SCALE GENOMIC DNA]</scope>
</reference>
<protein>
    <submittedName>
        <fullName evidence="1">Uncharacterized protein</fullName>
    </submittedName>
</protein>
<dbReference type="InParanoid" id="A0A7R8UUI4"/>
<sequence>MIEIQYVLPSLILVTVLLKIETAYICVYENISAYMSPEYGAMRVDIINKTVCNVDLNITQAVRNPKIRLSIYELIGKRITWKVIDVAYKTCDLARLARSNAIMNAATALVRKYTNLSLVCPLPAGKYVIRNMKVSNDLIPLRLFYKPNNVMVLDCHFTAEKLTGKTVFFANATAKAKILKTKKIKQFIQP</sequence>
<accession>A0A7R8UUI4</accession>
<dbReference type="InterPro" id="IPR010512">
    <property type="entry name" value="DUF1091"/>
</dbReference>
<dbReference type="EMBL" id="LR899012">
    <property type="protein sequence ID" value="CAD7087243.1"/>
    <property type="molecule type" value="Genomic_DNA"/>
</dbReference>
<dbReference type="Pfam" id="PF06477">
    <property type="entry name" value="DUF1091"/>
    <property type="match status" value="1"/>
</dbReference>
<keyword evidence="2" id="KW-1185">Reference proteome</keyword>
<dbReference type="AlphaFoldDB" id="A0A7R8UUI4"/>
<proteinExistence type="predicted"/>
<gene>
    <name evidence="1" type="ORF">HERILL_LOCUS9962</name>
</gene>
<organism evidence="1 2">
    <name type="scientific">Hermetia illucens</name>
    <name type="common">Black soldier fly</name>
    <dbReference type="NCBI Taxonomy" id="343691"/>
    <lineage>
        <taxon>Eukaryota</taxon>
        <taxon>Metazoa</taxon>
        <taxon>Ecdysozoa</taxon>
        <taxon>Arthropoda</taxon>
        <taxon>Hexapoda</taxon>
        <taxon>Insecta</taxon>
        <taxon>Pterygota</taxon>
        <taxon>Neoptera</taxon>
        <taxon>Endopterygota</taxon>
        <taxon>Diptera</taxon>
        <taxon>Brachycera</taxon>
        <taxon>Stratiomyomorpha</taxon>
        <taxon>Stratiomyidae</taxon>
        <taxon>Hermetiinae</taxon>
        <taxon>Hermetia</taxon>
    </lineage>
</organism>
<evidence type="ECO:0000313" key="2">
    <source>
        <dbReference type="Proteomes" id="UP000594454"/>
    </source>
</evidence>